<dbReference type="OrthoDB" id="9807878at2"/>
<dbReference type="NCBIfam" id="TIGR00002">
    <property type="entry name" value="S16"/>
    <property type="match status" value="1"/>
</dbReference>
<dbReference type="Proteomes" id="UP000002696">
    <property type="component" value="Chromosome"/>
</dbReference>
<dbReference type="STRING" id="633149.Bresu_0587"/>
<keyword evidence="2 3" id="KW-0687">Ribonucleoprotein</keyword>
<dbReference type="GO" id="GO:0006412">
    <property type="term" value="P:translation"/>
    <property type="evidence" value="ECO:0007669"/>
    <property type="project" value="UniProtKB-UniRule"/>
</dbReference>
<evidence type="ECO:0000313" key="5">
    <source>
        <dbReference type="EMBL" id="ADK99901.1"/>
    </source>
</evidence>
<accession>D9QL46</accession>
<dbReference type="InParanoid" id="D9QL46"/>
<dbReference type="PANTHER" id="PTHR12919:SF20">
    <property type="entry name" value="SMALL RIBOSOMAL SUBUNIT PROTEIN BS16M"/>
    <property type="match status" value="1"/>
</dbReference>
<feature type="compositionally biased region" description="Basic and acidic residues" evidence="4">
    <location>
        <begin position="103"/>
        <end position="140"/>
    </location>
</feature>
<comment type="similarity">
    <text evidence="3">Belongs to the bacterial ribosomal protein bS16 family.</text>
</comment>
<dbReference type="eggNOG" id="COG0228">
    <property type="taxonomic scope" value="Bacteria"/>
</dbReference>
<dbReference type="GO" id="GO:0005737">
    <property type="term" value="C:cytoplasm"/>
    <property type="evidence" value="ECO:0007669"/>
    <property type="project" value="UniProtKB-ARBA"/>
</dbReference>
<reference evidence="6" key="1">
    <citation type="journal article" date="2011" name="J. Bacteriol.">
        <title>Genome sequences of eight morphologically diverse alphaproteobacteria.</title>
        <authorList>
            <consortium name="US DOE Joint Genome Institute"/>
            <person name="Brown P.J."/>
            <person name="Kysela D.T."/>
            <person name="Buechlein A."/>
            <person name="Hemmerich C."/>
            <person name="Brun Y.V."/>
        </authorList>
    </citation>
    <scope>NUCLEOTIDE SEQUENCE [LARGE SCALE GENOMIC DNA]</scope>
    <source>
        <strain evidence="6">ATCC 15264 / DSM 4735 / LMG 14903 / NBRC 16000 / CB 81</strain>
    </source>
</reference>
<dbReference type="HAMAP" id="MF_00385">
    <property type="entry name" value="Ribosomal_bS16"/>
    <property type="match status" value="1"/>
</dbReference>
<feature type="compositionally biased region" description="Low complexity" evidence="4">
    <location>
        <begin position="141"/>
        <end position="155"/>
    </location>
</feature>
<dbReference type="GO" id="GO:0003735">
    <property type="term" value="F:structural constituent of ribosome"/>
    <property type="evidence" value="ECO:0007669"/>
    <property type="project" value="InterPro"/>
</dbReference>
<dbReference type="SUPFAM" id="SSF54565">
    <property type="entry name" value="Ribosomal protein S16"/>
    <property type="match status" value="1"/>
</dbReference>
<keyword evidence="6" id="KW-1185">Reference proteome</keyword>
<gene>
    <name evidence="3" type="primary">rpsP</name>
    <name evidence="5" type="ordered locus">Bresu_0587</name>
</gene>
<evidence type="ECO:0000256" key="3">
    <source>
        <dbReference type="HAMAP-Rule" id="MF_00385"/>
    </source>
</evidence>
<keyword evidence="1 3" id="KW-0689">Ribosomal protein</keyword>
<evidence type="ECO:0000313" key="6">
    <source>
        <dbReference type="Proteomes" id="UP000002696"/>
    </source>
</evidence>
<dbReference type="EMBL" id="CP002102">
    <property type="protein sequence ID" value="ADK99901.1"/>
    <property type="molecule type" value="Genomic_DNA"/>
</dbReference>
<dbReference type="InterPro" id="IPR000307">
    <property type="entry name" value="Ribosomal_bS16"/>
</dbReference>
<name>D9QL46_BRESC</name>
<dbReference type="RefSeq" id="WP_013268005.1">
    <property type="nucleotide sequence ID" value="NC_014375.1"/>
</dbReference>
<feature type="compositionally biased region" description="Acidic residues" evidence="4">
    <location>
        <begin position="178"/>
        <end position="195"/>
    </location>
</feature>
<dbReference type="PANTHER" id="PTHR12919">
    <property type="entry name" value="30S RIBOSOMAL PROTEIN S16"/>
    <property type="match status" value="1"/>
</dbReference>
<proteinExistence type="inferred from homology"/>
<dbReference type="InterPro" id="IPR023803">
    <property type="entry name" value="Ribosomal_bS16_dom_sf"/>
</dbReference>
<sequence>MLKIRLARGGTKKRPYYYIVVADSHSPRDGKFLERVGTYNPMLPKDGDKPRVTLKQERISEWLGKGAQPTDRVARFLSQDEALAGKVKWTQGNNPNKGQPGKKAQERSAERAQREADRAEAEAAAKIEAAEAAERAKEEAAAAAEAAKNAPPVEEAPAEEAAAEEAPAADSEGSAEVSVEDAPAEGAAEEEKTEA</sequence>
<dbReference type="Gene3D" id="3.30.1320.10">
    <property type="match status" value="1"/>
</dbReference>
<evidence type="ECO:0000256" key="2">
    <source>
        <dbReference type="ARBA" id="ARBA00023274"/>
    </source>
</evidence>
<protein>
    <recommendedName>
        <fullName evidence="3">Small ribosomal subunit protein bS16</fullName>
    </recommendedName>
</protein>
<dbReference type="KEGG" id="bsb:Bresu_0587"/>
<dbReference type="Pfam" id="PF00886">
    <property type="entry name" value="Ribosomal_S16"/>
    <property type="match status" value="1"/>
</dbReference>
<evidence type="ECO:0000256" key="1">
    <source>
        <dbReference type="ARBA" id="ARBA00022980"/>
    </source>
</evidence>
<feature type="region of interest" description="Disordered" evidence="4">
    <location>
        <begin position="85"/>
        <end position="195"/>
    </location>
</feature>
<dbReference type="HOGENOM" id="CLU_100590_3_0_5"/>
<dbReference type="BioCyc" id="BSUB633149:G1GM8-586-MONOMER"/>
<dbReference type="AlphaFoldDB" id="D9QL46"/>
<dbReference type="GO" id="GO:0015935">
    <property type="term" value="C:small ribosomal subunit"/>
    <property type="evidence" value="ECO:0007669"/>
    <property type="project" value="TreeGrafter"/>
</dbReference>
<evidence type="ECO:0000256" key="4">
    <source>
        <dbReference type="SAM" id="MobiDB-lite"/>
    </source>
</evidence>
<organism evidence="5 6">
    <name type="scientific">Brevundimonas subvibrioides (strain ATCC 15264 / DSM 4735 / LMG 14903 / NBRC 16000 / CB 81)</name>
    <name type="common">Caulobacter subvibrioides</name>
    <dbReference type="NCBI Taxonomy" id="633149"/>
    <lineage>
        <taxon>Bacteria</taxon>
        <taxon>Pseudomonadati</taxon>
        <taxon>Pseudomonadota</taxon>
        <taxon>Alphaproteobacteria</taxon>
        <taxon>Caulobacterales</taxon>
        <taxon>Caulobacteraceae</taxon>
        <taxon>Brevundimonas</taxon>
    </lineage>
</organism>